<reference evidence="2 3" key="1">
    <citation type="submission" date="2015-03" db="EMBL/GenBank/DDBJ databases">
        <authorList>
            <person name="Urmite Genomes"/>
        </authorList>
    </citation>
    <scope>NUCLEOTIDE SEQUENCE [LARGE SCALE GENOMIC DNA]</scope>
    <source>
        <strain evidence="2 3">CSUR P1491</strain>
    </source>
</reference>
<accession>A0A0E4CRE0</accession>
<protein>
    <submittedName>
        <fullName evidence="2">Uncharacterized protein</fullName>
    </submittedName>
</protein>
<name>A0A0E4CRE0_MYCLN</name>
<feature type="region of interest" description="Disordered" evidence="1">
    <location>
        <begin position="32"/>
        <end position="71"/>
    </location>
</feature>
<organism evidence="2 3">
    <name type="scientific">Mycobacterium lentiflavum</name>
    <dbReference type="NCBI Taxonomy" id="141349"/>
    <lineage>
        <taxon>Bacteria</taxon>
        <taxon>Bacillati</taxon>
        <taxon>Actinomycetota</taxon>
        <taxon>Actinomycetes</taxon>
        <taxon>Mycobacteriales</taxon>
        <taxon>Mycobacteriaceae</taxon>
        <taxon>Mycobacterium</taxon>
        <taxon>Mycobacterium simiae complex</taxon>
    </lineage>
</organism>
<dbReference type="RefSeq" id="WP_090609860.1">
    <property type="nucleotide sequence ID" value="NZ_CTEE01000002.1"/>
</dbReference>
<proteinExistence type="predicted"/>
<dbReference type="Proteomes" id="UP000199251">
    <property type="component" value="Unassembled WGS sequence"/>
</dbReference>
<evidence type="ECO:0000313" key="3">
    <source>
        <dbReference type="Proteomes" id="UP000199251"/>
    </source>
</evidence>
<dbReference type="STRING" id="141349.BN1232_06077"/>
<dbReference type="EMBL" id="CTEE01000002">
    <property type="protein sequence ID" value="CQD24154.1"/>
    <property type="molecule type" value="Genomic_DNA"/>
</dbReference>
<dbReference type="AlphaFoldDB" id="A0A0E4CRE0"/>
<evidence type="ECO:0000313" key="2">
    <source>
        <dbReference type="EMBL" id="CQD24154.1"/>
    </source>
</evidence>
<evidence type="ECO:0000256" key="1">
    <source>
        <dbReference type="SAM" id="MobiDB-lite"/>
    </source>
</evidence>
<gene>
    <name evidence="2" type="ORF">BN1232_06077</name>
</gene>
<sequence length="71" mass="7363">MSVEAAEQVLGALQRVESLFAAPDGAPVLRVAPQPRSQHAAPAARALGRGEVERPRPPGTTQGAYDDTSGE</sequence>